<dbReference type="OrthoDB" id="1110889at2759"/>
<reference evidence="2" key="1">
    <citation type="submission" date="2019-07" db="EMBL/GenBank/DDBJ databases">
        <authorList>
            <person name="Dittberner H."/>
        </authorList>
    </citation>
    <scope>NUCLEOTIDE SEQUENCE [LARGE SCALE GENOMIC DNA]</scope>
</reference>
<dbReference type="AlphaFoldDB" id="A0A565AU72"/>
<sequence>MKFYASEEDAMSDYNLSQTDWSQDNNLHLDLSTNESNDVEEAWYEDDYSVSDFGDEPRGEDFEPEPPDCSLDGTSQYKSCEETVPQNSLGETNPLDEPWNEDNFGVELKFDGEEPAQQYISFSGHSQGPKSYIRWEQNMDNWFRSNQVPEAEKTTYAEETLTEDAFRHWEREDYMRIDFDEPAYSWEDMKKIMNVEFVKDAEANKQYYVKIDSNPKPRRWILATRSYQKAKPKKACCPEPKRVYPNNQEKKTATKQVVPSKDVQQVPKLKDEVQKKSSKYNNL</sequence>
<feature type="compositionally biased region" description="Acidic residues" evidence="1">
    <location>
        <begin position="1"/>
        <end position="11"/>
    </location>
</feature>
<proteinExistence type="predicted"/>
<feature type="region of interest" description="Disordered" evidence="1">
    <location>
        <begin position="47"/>
        <end position="76"/>
    </location>
</feature>
<evidence type="ECO:0000313" key="2">
    <source>
        <dbReference type="EMBL" id="VVA92573.1"/>
    </source>
</evidence>
<feature type="region of interest" description="Disordered" evidence="1">
    <location>
        <begin position="235"/>
        <end position="283"/>
    </location>
</feature>
<dbReference type="EMBL" id="CABITT030000001">
    <property type="protein sequence ID" value="VVA92573.1"/>
    <property type="molecule type" value="Genomic_DNA"/>
</dbReference>
<evidence type="ECO:0000256" key="1">
    <source>
        <dbReference type="SAM" id="MobiDB-lite"/>
    </source>
</evidence>
<organism evidence="2 3">
    <name type="scientific">Arabis nemorensis</name>
    <dbReference type="NCBI Taxonomy" id="586526"/>
    <lineage>
        <taxon>Eukaryota</taxon>
        <taxon>Viridiplantae</taxon>
        <taxon>Streptophyta</taxon>
        <taxon>Embryophyta</taxon>
        <taxon>Tracheophyta</taxon>
        <taxon>Spermatophyta</taxon>
        <taxon>Magnoliopsida</taxon>
        <taxon>eudicotyledons</taxon>
        <taxon>Gunneridae</taxon>
        <taxon>Pentapetalae</taxon>
        <taxon>rosids</taxon>
        <taxon>malvids</taxon>
        <taxon>Brassicales</taxon>
        <taxon>Brassicaceae</taxon>
        <taxon>Arabideae</taxon>
        <taxon>Arabis</taxon>
    </lineage>
</organism>
<protein>
    <submittedName>
        <fullName evidence="2">Uncharacterized protein</fullName>
    </submittedName>
</protein>
<keyword evidence="3" id="KW-1185">Reference proteome</keyword>
<gene>
    <name evidence="2" type="ORF">ANE_LOCUS3018</name>
</gene>
<accession>A0A565AU72</accession>
<comment type="caution">
    <text evidence="2">The sequence shown here is derived from an EMBL/GenBank/DDBJ whole genome shotgun (WGS) entry which is preliminary data.</text>
</comment>
<evidence type="ECO:0000313" key="3">
    <source>
        <dbReference type="Proteomes" id="UP000489600"/>
    </source>
</evidence>
<name>A0A565AU72_9BRAS</name>
<feature type="region of interest" description="Disordered" evidence="1">
    <location>
        <begin position="1"/>
        <end position="21"/>
    </location>
</feature>
<dbReference type="Proteomes" id="UP000489600">
    <property type="component" value="Unassembled WGS sequence"/>
</dbReference>